<feature type="domain" description="Protein kinase" evidence="8">
    <location>
        <begin position="15"/>
        <end position="290"/>
    </location>
</feature>
<organism evidence="9 10">
    <name type="scientific">Streptomyces qinglanensis</name>
    <dbReference type="NCBI Taxonomy" id="943816"/>
    <lineage>
        <taxon>Bacteria</taxon>
        <taxon>Bacillati</taxon>
        <taxon>Actinomycetota</taxon>
        <taxon>Actinomycetes</taxon>
        <taxon>Kitasatosporales</taxon>
        <taxon>Streptomycetaceae</taxon>
        <taxon>Streptomyces</taxon>
    </lineage>
</organism>
<keyword evidence="1" id="KW-0808">Transferase</keyword>
<feature type="region of interest" description="Disordered" evidence="6">
    <location>
        <begin position="258"/>
        <end position="290"/>
    </location>
</feature>
<evidence type="ECO:0000313" key="9">
    <source>
        <dbReference type="EMBL" id="SER78924.1"/>
    </source>
</evidence>
<evidence type="ECO:0000256" key="3">
    <source>
        <dbReference type="ARBA" id="ARBA00022777"/>
    </source>
</evidence>
<dbReference type="GO" id="GO:0005524">
    <property type="term" value="F:ATP binding"/>
    <property type="evidence" value="ECO:0007669"/>
    <property type="project" value="UniProtKB-UniRule"/>
</dbReference>
<keyword evidence="7" id="KW-0472">Membrane</keyword>
<feature type="region of interest" description="Disordered" evidence="6">
    <location>
        <begin position="528"/>
        <end position="567"/>
    </location>
</feature>
<dbReference type="Pfam" id="PF00069">
    <property type="entry name" value="Pkinase"/>
    <property type="match status" value="1"/>
</dbReference>
<evidence type="ECO:0000256" key="6">
    <source>
        <dbReference type="SAM" id="MobiDB-lite"/>
    </source>
</evidence>
<evidence type="ECO:0000256" key="2">
    <source>
        <dbReference type="ARBA" id="ARBA00022741"/>
    </source>
</evidence>
<gene>
    <name evidence="9" type="ORF">SAMN05421870_104248</name>
</gene>
<dbReference type="CDD" id="cd14014">
    <property type="entry name" value="STKc_PknB_like"/>
    <property type="match status" value="1"/>
</dbReference>
<dbReference type="EMBL" id="FOGO01000004">
    <property type="protein sequence ID" value="SER78924.1"/>
    <property type="molecule type" value="Genomic_DNA"/>
</dbReference>
<feature type="compositionally biased region" description="Gly residues" evidence="6">
    <location>
        <begin position="405"/>
        <end position="415"/>
    </location>
</feature>
<keyword evidence="9" id="KW-0723">Serine/threonine-protein kinase</keyword>
<evidence type="ECO:0000256" key="4">
    <source>
        <dbReference type="ARBA" id="ARBA00022840"/>
    </source>
</evidence>
<dbReference type="InterPro" id="IPR017441">
    <property type="entry name" value="Protein_kinase_ATP_BS"/>
</dbReference>
<dbReference type="AlphaFoldDB" id="A0A1H9S1V6"/>
<keyword evidence="3 9" id="KW-0418">Kinase</keyword>
<evidence type="ECO:0000256" key="7">
    <source>
        <dbReference type="SAM" id="Phobius"/>
    </source>
</evidence>
<dbReference type="STRING" id="943816.AN217_20015"/>
<dbReference type="Proteomes" id="UP000182841">
    <property type="component" value="Unassembled WGS sequence"/>
</dbReference>
<feature type="compositionally biased region" description="Low complexity" evidence="6">
    <location>
        <begin position="345"/>
        <end position="372"/>
    </location>
</feature>
<keyword evidence="10" id="KW-1185">Reference proteome</keyword>
<dbReference type="InterPro" id="IPR011009">
    <property type="entry name" value="Kinase-like_dom_sf"/>
</dbReference>
<dbReference type="SUPFAM" id="SSF56112">
    <property type="entry name" value="Protein kinase-like (PK-like)"/>
    <property type="match status" value="1"/>
</dbReference>
<reference evidence="10" key="1">
    <citation type="submission" date="2016-10" db="EMBL/GenBank/DDBJ databases">
        <authorList>
            <person name="Varghese N."/>
            <person name="Submissions S."/>
        </authorList>
    </citation>
    <scope>NUCLEOTIDE SEQUENCE [LARGE SCALE GENOMIC DNA]</scope>
    <source>
        <strain evidence="10">CGMCC 4.6825</strain>
    </source>
</reference>
<evidence type="ECO:0000256" key="5">
    <source>
        <dbReference type="PROSITE-ProRule" id="PRU10141"/>
    </source>
</evidence>
<feature type="compositionally biased region" description="Pro residues" evidence="6">
    <location>
        <begin position="325"/>
        <end position="344"/>
    </location>
</feature>
<evidence type="ECO:0000313" key="10">
    <source>
        <dbReference type="Proteomes" id="UP000182841"/>
    </source>
</evidence>
<proteinExistence type="predicted"/>
<dbReference type="Gene3D" id="1.10.510.10">
    <property type="entry name" value="Transferase(Phosphotransferase) domain 1"/>
    <property type="match status" value="1"/>
</dbReference>
<dbReference type="GO" id="GO:0004674">
    <property type="term" value="F:protein serine/threonine kinase activity"/>
    <property type="evidence" value="ECO:0007669"/>
    <property type="project" value="UniProtKB-KW"/>
</dbReference>
<dbReference type="PANTHER" id="PTHR43289">
    <property type="entry name" value="MITOGEN-ACTIVATED PROTEIN KINASE KINASE KINASE 20-RELATED"/>
    <property type="match status" value="1"/>
</dbReference>
<name>A0A1H9S1V6_9ACTN</name>
<feature type="transmembrane region" description="Helical" evidence="7">
    <location>
        <begin position="498"/>
        <end position="522"/>
    </location>
</feature>
<dbReference type="PROSITE" id="PS00108">
    <property type="entry name" value="PROTEIN_KINASE_ST"/>
    <property type="match status" value="1"/>
</dbReference>
<dbReference type="InterPro" id="IPR008271">
    <property type="entry name" value="Ser/Thr_kinase_AS"/>
</dbReference>
<dbReference type="Gene3D" id="3.30.200.20">
    <property type="entry name" value="Phosphorylase Kinase, domain 1"/>
    <property type="match status" value="1"/>
</dbReference>
<feature type="compositionally biased region" description="Low complexity" evidence="6">
    <location>
        <begin position="421"/>
        <end position="434"/>
    </location>
</feature>
<feature type="region of interest" description="Disordered" evidence="6">
    <location>
        <begin position="319"/>
        <end position="492"/>
    </location>
</feature>
<accession>A0A1H9S1V6</accession>
<dbReference type="SMART" id="SM00220">
    <property type="entry name" value="S_TKc"/>
    <property type="match status" value="1"/>
</dbReference>
<feature type="binding site" evidence="5">
    <location>
        <position position="43"/>
    </location>
    <ligand>
        <name>ATP</name>
        <dbReference type="ChEBI" id="CHEBI:30616"/>
    </ligand>
</feature>
<keyword evidence="2 5" id="KW-0547">Nucleotide-binding</keyword>
<dbReference type="InterPro" id="IPR000719">
    <property type="entry name" value="Prot_kinase_dom"/>
</dbReference>
<dbReference type="PANTHER" id="PTHR43289:SF34">
    <property type="entry name" value="SERINE_THREONINE-PROTEIN KINASE YBDM-RELATED"/>
    <property type="match status" value="1"/>
</dbReference>
<keyword evidence="7" id="KW-0812">Transmembrane</keyword>
<keyword evidence="7" id="KW-1133">Transmembrane helix</keyword>
<dbReference type="RefSeq" id="WP_075000039.1">
    <property type="nucleotide sequence ID" value="NZ_FOGO01000004.1"/>
</dbReference>
<keyword evidence="4 5" id="KW-0067">ATP-binding</keyword>
<feature type="compositionally biased region" description="Low complexity" evidence="6">
    <location>
        <begin position="381"/>
        <end position="395"/>
    </location>
</feature>
<sequence length="790" mass="80506">MRSLRADDPERIGQYRLLGRLGEGGMGSVYLAQSPRGRTVAVKLVRPELAGHAEFRHRFEQEVGAARRVGGEWTAPVLDADTEADPPWVATGYIPGITLYEAVADRRTPLPARTLRILANRLARALGAVHEAGLVHRDVKPSNILVTIDGPRVIDFGIARALETVADAHLTRTGAVVGSPGFMSPEQVRGDRVTGSSDIFSLGSVLAFAATGRTPFGGDGAAGHVQLYRITQEEPDLAGVPEELRALVADCLTKSAAQRPGLPEILDRTADPEDEPGPGTSGPETADPWLPAGLVAHLGRHAARLLDAEVPGARAAAARVAEAPAVPPAPGAGPPESPPPPTPAEPAAGTDGTDPAGAEAAATPATGSPATSVTRPRPEGTDPAAARASDAPRTSGDTAAASTPEGGGAQGGPGDTGHQDAVASGTGGAAAEAGAPPPVPGQEQVHGMLTVTGPPAAPAGPRPSYGGEFPEPGRPATPPHTVHGPAADRPERAHGRGMLLGALGVLLALVSGLGTFVALRVYDNGGDRARQQPDAAAEASPGDGSGTPSQEDIGSPAPGGALPKGYLGAWQGSVQEADGSTITRRFEIRQGEQGEVVAKTVNIRADMMCEGEATLVAFEGAGTGLRITSRITGSHPAAKSCSPYREQTLRLRTDGTLSWVYPSGSLSAKLRKVGDPAAPVPRSMAGEWQGTTAQGEERTLTLRRGRVGTATVRLAGEHAGVSCVWESTLGGAEENTLTYGPDRVDGASAPGCAASLESLRITAAGGDAIRVAAVGEPDGAGRVYRRAGSD</sequence>
<dbReference type="PROSITE" id="PS50011">
    <property type="entry name" value="PROTEIN_KINASE_DOM"/>
    <property type="match status" value="1"/>
</dbReference>
<evidence type="ECO:0000259" key="8">
    <source>
        <dbReference type="PROSITE" id="PS50011"/>
    </source>
</evidence>
<evidence type="ECO:0000256" key="1">
    <source>
        <dbReference type="ARBA" id="ARBA00022679"/>
    </source>
</evidence>
<protein>
    <submittedName>
        <fullName evidence="9">Serine/threonine protein kinase</fullName>
    </submittedName>
</protein>
<dbReference type="PROSITE" id="PS00107">
    <property type="entry name" value="PROTEIN_KINASE_ATP"/>
    <property type="match status" value="1"/>
</dbReference>